<sequence>MVELRHENNLAELKKHAVVEQFQQNQYVHIRAEVKNVEAVEEGKHKKLLALFEQLKKKFQSIVLRSQRDDTDIYPVMGEHLKQSVKIVHTPAFESGAVKIIAVQLFRRRKHQI</sequence>
<name>A0A225VCW6_9STRA</name>
<accession>A0A225VCW6</accession>
<reference evidence="2" key="1">
    <citation type="submission" date="2017-03" db="EMBL/GenBank/DDBJ databases">
        <title>Phytopthora megakarya and P. palmivora, two closely related causual agents of cacao black pod achieved similar genome size and gene model numbers by different mechanisms.</title>
        <authorList>
            <person name="Ali S."/>
            <person name="Shao J."/>
            <person name="Larry D.J."/>
            <person name="Kronmiller B."/>
            <person name="Shen D."/>
            <person name="Strem M.D."/>
            <person name="Melnick R.L."/>
            <person name="Guiltinan M.J."/>
            <person name="Tyler B.M."/>
            <person name="Meinhardt L.W."/>
            <person name="Bailey B.A."/>
        </authorList>
    </citation>
    <scope>NUCLEOTIDE SEQUENCE [LARGE SCALE GENOMIC DNA]</scope>
    <source>
        <strain evidence="2">zdho120</strain>
    </source>
</reference>
<comment type="caution">
    <text evidence="1">The sequence shown here is derived from an EMBL/GenBank/DDBJ whole genome shotgun (WGS) entry which is preliminary data.</text>
</comment>
<proteinExistence type="predicted"/>
<evidence type="ECO:0000313" key="1">
    <source>
        <dbReference type="EMBL" id="OWZ03215.1"/>
    </source>
</evidence>
<evidence type="ECO:0000313" key="2">
    <source>
        <dbReference type="Proteomes" id="UP000198211"/>
    </source>
</evidence>
<dbReference type="Proteomes" id="UP000198211">
    <property type="component" value="Unassembled WGS sequence"/>
</dbReference>
<organism evidence="1 2">
    <name type="scientific">Phytophthora megakarya</name>
    <dbReference type="NCBI Taxonomy" id="4795"/>
    <lineage>
        <taxon>Eukaryota</taxon>
        <taxon>Sar</taxon>
        <taxon>Stramenopiles</taxon>
        <taxon>Oomycota</taxon>
        <taxon>Peronosporomycetes</taxon>
        <taxon>Peronosporales</taxon>
        <taxon>Peronosporaceae</taxon>
        <taxon>Phytophthora</taxon>
    </lineage>
</organism>
<protein>
    <submittedName>
        <fullName evidence="1">Uncharacterized protein</fullName>
    </submittedName>
</protein>
<gene>
    <name evidence="1" type="ORF">PHMEG_00025091</name>
</gene>
<keyword evidence="2" id="KW-1185">Reference proteome</keyword>
<dbReference type="AlphaFoldDB" id="A0A225VCW6"/>
<dbReference type="EMBL" id="NBNE01005654">
    <property type="protein sequence ID" value="OWZ03215.1"/>
    <property type="molecule type" value="Genomic_DNA"/>
</dbReference>